<dbReference type="EC" id="3.5.1.28" evidence="3"/>
<protein>
    <submittedName>
        <fullName evidence="3">N-acetylmuramoyl-L-alanine amidase CwlD</fullName>
        <ecNumber evidence="3">3.5.1.28</ecNumber>
    </submittedName>
</protein>
<evidence type="ECO:0000313" key="4">
    <source>
        <dbReference type="Proteomes" id="UP001154312"/>
    </source>
</evidence>
<reference evidence="3" key="1">
    <citation type="submission" date="2022-02" db="EMBL/GenBank/DDBJ databases">
        <authorList>
            <person name="Leng L."/>
        </authorList>
    </citation>
    <scope>NUCLEOTIDE SEQUENCE</scope>
    <source>
        <strain evidence="3">JI</strain>
    </source>
</reference>
<dbReference type="CDD" id="cd02696">
    <property type="entry name" value="MurNAc-LAA"/>
    <property type="match status" value="1"/>
</dbReference>
<dbReference type="PANTHER" id="PTHR30404:SF0">
    <property type="entry name" value="N-ACETYLMURAMOYL-L-ALANINE AMIDASE AMIC"/>
    <property type="match status" value="1"/>
</dbReference>
<evidence type="ECO:0000313" key="3">
    <source>
        <dbReference type="EMBL" id="MDF9407578.1"/>
    </source>
</evidence>
<dbReference type="NCBIfam" id="TIGR02883">
    <property type="entry name" value="spore_cwlD"/>
    <property type="match status" value="1"/>
</dbReference>
<keyword evidence="1 3" id="KW-0378">Hydrolase</keyword>
<keyword evidence="4" id="KW-1185">Reference proteome</keyword>
<dbReference type="GO" id="GO:0030288">
    <property type="term" value="C:outer membrane-bounded periplasmic space"/>
    <property type="evidence" value="ECO:0007669"/>
    <property type="project" value="TreeGrafter"/>
</dbReference>
<name>A0A9X4H2W3_9FIRM</name>
<dbReference type="InterPro" id="IPR002508">
    <property type="entry name" value="MurNAc-LAA_cat"/>
</dbReference>
<dbReference type="GO" id="GO:0008745">
    <property type="term" value="F:N-acetylmuramoyl-L-alanine amidase activity"/>
    <property type="evidence" value="ECO:0007669"/>
    <property type="project" value="UniProtKB-EC"/>
</dbReference>
<dbReference type="InterPro" id="IPR014234">
    <property type="entry name" value="Spore_CwlD"/>
</dbReference>
<sequence length="267" mass="28946">MIIKAFKIKRRYLFVMAILALLALPVAKYMDARVSRQSQAVLAWSVVNKVIVVDPGHGGFDPGVVGEKGVMEKDITLAIGKRLATDLRQAGAIVLMTRETDKDLSEPGTIGLVEKKREDLKNRVALANGHKADLLISIHVNSFPSTAPHGAQTFVQPGFPESKKAGQAIQSELSNFLKNTGRSTKEADYYITRNTSIPAVLVETGFMSNASESRLLQDPAYQGKVSLAIYAGIARYFASAAEAGASQDKEEVIKIFKEQSPDSIGEP</sequence>
<dbReference type="InterPro" id="IPR050695">
    <property type="entry name" value="N-acetylmuramoyl_amidase_3"/>
</dbReference>
<evidence type="ECO:0000256" key="1">
    <source>
        <dbReference type="ARBA" id="ARBA00022801"/>
    </source>
</evidence>
<proteinExistence type="predicted"/>
<evidence type="ECO:0000259" key="2">
    <source>
        <dbReference type="SMART" id="SM00646"/>
    </source>
</evidence>
<dbReference type="Pfam" id="PF01520">
    <property type="entry name" value="Amidase_3"/>
    <property type="match status" value="1"/>
</dbReference>
<dbReference type="RefSeq" id="WP_277442873.1">
    <property type="nucleotide sequence ID" value="NZ_JAKOAV010000005.1"/>
</dbReference>
<feature type="domain" description="MurNAc-LAA" evidence="2">
    <location>
        <begin position="124"/>
        <end position="234"/>
    </location>
</feature>
<dbReference type="Gene3D" id="3.40.630.40">
    <property type="entry name" value="Zn-dependent exopeptidases"/>
    <property type="match status" value="1"/>
</dbReference>
<dbReference type="AlphaFoldDB" id="A0A9X4H2W3"/>
<gene>
    <name evidence="3" type="primary">cwlD</name>
    <name evidence="3" type="ORF">L7E55_04270</name>
</gene>
<dbReference type="SUPFAM" id="SSF53187">
    <property type="entry name" value="Zn-dependent exopeptidases"/>
    <property type="match status" value="1"/>
</dbReference>
<dbReference type="GO" id="GO:0009253">
    <property type="term" value="P:peptidoglycan catabolic process"/>
    <property type="evidence" value="ECO:0007669"/>
    <property type="project" value="InterPro"/>
</dbReference>
<comment type="caution">
    <text evidence="3">The sequence shown here is derived from an EMBL/GenBank/DDBJ whole genome shotgun (WGS) entry which is preliminary data.</text>
</comment>
<organism evidence="3 4">
    <name type="scientific">Pelotomaculum isophthalicicum JI</name>
    <dbReference type="NCBI Taxonomy" id="947010"/>
    <lineage>
        <taxon>Bacteria</taxon>
        <taxon>Bacillati</taxon>
        <taxon>Bacillota</taxon>
        <taxon>Clostridia</taxon>
        <taxon>Eubacteriales</taxon>
        <taxon>Desulfotomaculaceae</taxon>
        <taxon>Pelotomaculum</taxon>
    </lineage>
</organism>
<accession>A0A9X4H2W3</accession>
<dbReference type="Proteomes" id="UP001154312">
    <property type="component" value="Unassembled WGS sequence"/>
</dbReference>
<dbReference type="EMBL" id="JAKOAV010000005">
    <property type="protein sequence ID" value="MDF9407578.1"/>
    <property type="molecule type" value="Genomic_DNA"/>
</dbReference>
<dbReference type="PANTHER" id="PTHR30404">
    <property type="entry name" value="N-ACETYLMURAMOYL-L-ALANINE AMIDASE"/>
    <property type="match status" value="1"/>
</dbReference>
<dbReference type="SMART" id="SM00646">
    <property type="entry name" value="Ami_3"/>
    <property type="match status" value="1"/>
</dbReference>